<name>A0A915HK50_ROMCU</name>
<sequence>MDSLETDMHGKNFPRGEGPQSFYQSLNNCLSWCRSQINSMKDPHGYHMHRVKALSYFAARYRAAPVILFILKSGAGWERAKSETKEAAPCGTSRRIQTIQNYVIAFGRINKVMLHDLGKEILVEALKKSREFETAKTAVVAKSVLPVPDRIMLMDNDLIVTPSGPAFKLLET</sequence>
<proteinExistence type="predicted"/>
<accession>A0A915HK50</accession>
<evidence type="ECO:0000313" key="1">
    <source>
        <dbReference type="Proteomes" id="UP000887565"/>
    </source>
</evidence>
<evidence type="ECO:0000313" key="2">
    <source>
        <dbReference type="WBParaSite" id="nRc.2.0.1.t01946-RA"/>
    </source>
</evidence>
<keyword evidence="1" id="KW-1185">Reference proteome</keyword>
<organism evidence="1 2">
    <name type="scientific">Romanomermis culicivorax</name>
    <name type="common">Nematode worm</name>
    <dbReference type="NCBI Taxonomy" id="13658"/>
    <lineage>
        <taxon>Eukaryota</taxon>
        <taxon>Metazoa</taxon>
        <taxon>Ecdysozoa</taxon>
        <taxon>Nematoda</taxon>
        <taxon>Enoplea</taxon>
        <taxon>Dorylaimia</taxon>
        <taxon>Mermithida</taxon>
        <taxon>Mermithoidea</taxon>
        <taxon>Mermithidae</taxon>
        <taxon>Romanomermis</taxon>
    </lineage>
</organism>
<dbReference type="WBParaSite" id="nRc.2.0.1.t01946-RA">
    <property type="protein sequence ID" value="nRc.2.0.1.t01946-RA"/>
    <property type="gene ID" value="nRc.2.0.1.g01946"/>
</dbReference>
<dbReference type="AlphaFoldDB" id="A0A915HK50"/>
<dbReference type="Proteomes" id="UP000887565">
    <property type="component" value="Unplaced"/>
</dbReference>
<protein>
    <submittedName>
        <fullName evidence="2">Uncharacterized protein</fullName>
    </submittedName>
</protein>
<reference evidence="2" key="1">
    <citation type="submission" date="2022-11" db="UniProtKB">
        <authorList>
            <consortium name="WormBaseParasite"/>
        </authorList>
    </citation>
    <scope>IDENTIFICATION</scope>
</reference>